<feature type="transmembrane region" description="Helical" evidence="2">
    <location>
        <begin position="12"/>
        <end position="34"/>
    </location>
</feature>
<dbReference type="HOGENOM" id="CLU_1508725_0_0_11"/>
<keyword evidence="5" id="KW-1185">Reference proteome</keyword>
<evidence type="ECO:0000313" key="5">
    <source>
        <dbReference type="Proteomes" id="UP000006281"/>
    </source>
</evidence>
<feature type="compositionally biased region" description="Basic and acidic residues" evidence="1">
    <location>
        <begin position="168"/>
        <end position="182"/>
    </location>
</feature>
<keyword evidence="2" id="KW-0472">Membrane</keyword>
<feature type="domain" description="DUF6286" evidence="3">
    <location>
        <begin position="63"/>
        <end position="165"/>
    </location>
</feature>
<feature type="transmembrane region" description="Helical" evidence="2">
    <location>
        <begin position="54"/>
        <end position="73"/>
    </location>
</feature>
<keyword evidence="2" id="KW-1133">Transmembrane helix</keyword>
<evidence type="ECO:0000259" key="3">
    <source>
        <dbReference type="Pfam" id="PF19803"/>
    </source>
</evidence>
<protein>
    <recommendedName>
        <fullName evidence="3">DUF6286 domain-containing protein</fullName>
    </recommendedName>
</protein>
<evidence type="ECO:0000256" key="1">
    <source>
        <dbReference type="SAM" id="MobiDB-lite"/>
    </source>
</evidence>
<gene>
    <name evidence="4" type="ordered locus">BN6_18950</name>
</gene>
<keyword evidence="2" id="KW-0812">Transmembrane</keyword>
<organism evidence="4 5">
    <name type="scientific">Saccharothrix espanaensis (strain ATCC 51144 / DSM 44229 / JCM 9112 / NBRC 15066 / NRRL 15764)</name>
    <dbReference type="NCBI Taxonomy" id="1179773"/>
    <lineage>
        <taxon>Bacteria</taxon>
        <taxon>Bacillati</taxon>
        <taxon>Actinomycetota</taxon>
        <taxon>Actinomycetes</taxon>
        <taxon>Pseudonocardiales</taxon>
        <taxon>Pseudonocardiaceae</taxon>
        <taxon>Saccharothrix</taxon>
    </lineage>
</organism>
<dbReference type="Pfam" id="PF19803">
    <property type="entry name" value="DUF6286"/>
    <property type="match status" value="1"/>
</dbReference>
<dbReference type="InterPro" id="IPR046253">
    <property type="entry name" value="DUF6286"/>
</dbReference>
<name>K0JPV9_SACES</name>
<dbReference type="Proteomes" id="UP000006281">
    <property type="component" value="Chromosome"/>
</dbReference>
<evidence type="ECO:0000313" key="4">
    <source>
        <dbReference type="EMBL" id="CCH29215.1"/>
    </source>
</evidence>
<proteinExistence type="predicted"/>
<sequence length="205" mass="22106">MTAVRALLRFLSPFLGLAVAAVGVLVIADISWHWAGHGHLVPWPRDIRWTDDRVLTTGLITAAAGLLLLLIAMTARFRYVRLHDPSDQVIVTTTPTALARVVGHRVRAEDGVASASVTVSRRKVHVRATSALHDEASLRPRLLEVVRATVKALPIAKPPKVSVVVSSPKDRRSTPPIDRRTTPDSSTPDNAPAADHLAGTGTESR</sequence>
<dbReference type="STRING" id="1179773.BN6_18950"/>
<dbReference type="eggNOG" id="ENOG503428R">
    <property type="taxonomic scope" value="Bacteria"/>
</dbReference>
<dbReference type="AlphaFoldDB" id="K0JPV9"/>
<dbReference type="PATRIC" id="fig|1179773.3.peg.1903"/>
<dbReference type="KEGG" id="sesp:BN6_18950"/>
<reference evidence="4 5" key="1">
    <citation type="journal article" date="2012" name="BMC Genomics">
        <title>Complete genome sequence of Saccharothrix espanaensis DSM 44229T and comparison to the other completely sequenced Pseudonocardiaceae.</title>
        <authorList>
            <person name="Strobel T."/>
            <person name="Al-Dilaimi A."/>
            <person name="Blom J."/>
            <person name="Gessner A."/>
            <person name="Kalinowski J."/>
            <person name="Luzhetska M."/>
            <person name="Puhler A."/>
            <person name="Szczepanowski R."/>
            <person name="Bechthold A."/>
            <person name="Ruckert C."/>
        </authorList>
    </citation>
    <scope>NUCLEOTIDE SEQUENCE [LARGE SCALE GENOMIC DNA]</scope>
    <source>
        <strain evidence="5">ATCC 51144 / DSM 44229 / JCM 9112 / NBRC 15066 / NRRL 15764</strain>
    </source>
</reference>
<accession>K0JPV9</accession>
<evidence type="ECO:0000256" key="2">
    <source>
        <dbReference type="SAM" id="Phobius"/>
    </source>
</evidence>
<feature type="region of interest" description="Disordered" evidence="1">
    <location>
        <begin position="161"/>
        <end position="205"/>
    </location>
</feature>
<dbReference type="EMBL" id="HE804045">
    <property type="protein sequence ID" value="CCH29215.1"/>
    <property type="molecule type" value="Genomic_DNA"/>
</dbReference>